<evidence type="ECO:0000256" key="6">
    <source>
        <dbReference type="SAM" id="MobiDB-lite"/>
    </source>
</evidence>
<dbReference type="NCBIfam" id="TIGR02937">
    <property type="entry name" value="sigma70-ECF"/>
    <property type="match status" value="1"/>
</dbReference>
<evidence type="ECO:0000256" key="2">
    <source>
        <dbReference type="ARBA" id="ARBA00023082"/>
    </source>
</evidence>
<evidence type="ECO:0000256" key="5">
    <source>
        <dbReference type="RuleBase" id="RU362124"/>
    </source>
</evidence>
<reference evidence="9" key="1">
    <citation type="submission" date="2020-07" db="EMBL/GenBank/DDBJ databases">
        <title>Huge and variable diversity of episymbiotic CPR bacteria and DPANN archaea in groundwater ecosystems.</title>
        <authorList>
            <person name="He C.Y."/>
            <person name="Keren R."/>
            <person name="Whittaker M."/>
            <person name="Farag I.F."/>
            <person name="Doudna J."/>
            <person name="Cate J.H.D."/>
            <person name="Banfield J.F."/>
        </authorList>
    </citation>
    <scope>NUCLEOTIDE SEQUENCE</scope>
    <source>
        <strain evidence="9">NC_groundwater_973_Pr1_S-0.2um_54_13</strain>
    </source>
</reference>
<dbReference type="SUPFAM" id="SSF88946">
    <property type="entry name" value="Sigma2 domain of RNA polymerase sigma factors"/>
    <property type="match status" value="1"/>
</dbReference>
<evidence type="ECO:0000313" key="9">
    <source>
        <dbReference type="EMBL" id="MBI3631158.1"/>
    </source>
</evidence>
<keyword evidence="1 5" id="KW-0805">Transcription regulation</keyword>
<evidence type="ECO:0000256" key="4">
    <source>
        <dbReference type="ARBA" id="ARBA00023163"/>
    </source>
</evidence>
<keyword evidence="2 5" id="KW-0731">Sigma factor</keyword>
<feature type="domain" description="RNA polymerase sigma-70" evidence="7">
    <location>
        <begin position="232"/>
        <end position="245"/>
    </location>
</feature>
<comment type="similarity">
    <text evidence="5">Belongs to the sigma-70 factor family.</text>
</comment>
<dbReference type="Proteomes" id="UP000753196">
    <property type="component" value="Unassembled WGS sequence"/>
</dbReference>
<evidence type="ECO:0000256" key="1">
    <source>
        <dbReference type="ARBA" id="ARBA00023015"/>
    </source>
</evidence>
<comment type="caution">
    <text evidence="9">The sequence shown here is derived from an EMBL/GenBank/DDBJ whole genome shotgun (WGS) entry which is preliminary data.</text>
</comment>
<comment type="function">
    <text evidence="5">Sigma factors are initiation factors that promote the attachment of RNA polymerase to specific initiation sites and are then released.</text>
</comment>
<protein>
    <recommendedName>
        <fullName evidence="5">RNA polymerase sigma factor</fullName>
    </recommendedName>
</protein>
<dbReference type="PANTHER" id="PTHR30603">
    <property type="entry name" value="RNA POLYMERASE SIGMA FACTOR RPO"/>
    <property type="match status" value="1"/>
</dbReference>
<dbReference type="InterPro" id="IPR036388">
    <property type="entry name" value="WH-like_DNA-bd_sf"/>
</dbReference>
<dbReference type="CDD" id="cd06171">
    <property type="entry name" value="Sigma70_r4"/>
    <property type="match status" value="1"/>
</dbReference>
<dbReference type="Pfam" id="PF04545">
    <property type="entry name" value="Sigma70_r4"/>
    <property type="match status" value="1"/>
</dbReference>
<organism evidence="9 10">
    <name type="scientific">Candidatus Sungiibacteriota bacterium</name>
    <dbReference type="NCBI Taxonomy" id="2750080"/>
    <lineage>
        <taxon>Bacteria</taxon>
        <taxon>Candidatus Sungiibacteriota</taxon>
    </lineage>
</organism>
<dbReference type="Pfam" id="PF04542">
    <property type="entry name" value="Sigma70_r2"/>
    <property type="match status" value="1"/>
</dbReference>
<evidence type="ECO:0000256" key="3">
    <source>
        <dbReference type="ARBA" id="ARBA00023125"/>
    </source>
</evidence>
<dbReference type="PANTHER" id="PTHR30603:SF47">
    <property type="entry name" value="RNA POLYMERASE SIGMA FACTOR SIGD, CHLOROPLASTIC"/>
    <property type="match status" value="1"/>
</dbReference>
<dbReference type="InterPro" id="IPR007627">
    <property type="entry name" value="RNA_pol_sigma70_r2"/>
</dbReference>
<dbReference type="Pfam" id="PF04539">
    <property type="entry name" value="Sigma70_r3"/>
    <property type="match status" value="1"/>
</dbReference>
<dbReference type="PROSITE" id="PS00716">
    <property type="entry name" value="SIGMA70_2"/>
    <property type="match status" value="1"/>
</dbReference>
<accession>A0A932R0E0</accession>
<dbReference type="InterPro" id="IPR007624">
    <property type="entry name" value="RNA_pol_sigma70_r3"/>
</dbReference>
<dbReference type="EMBL" id="JACQCR010000056">
    <property type="protein sequence ID" value="MBI3631158.1"/>
    <property type="molecule type" value="Genomic_DNA"/>
</dbReference>
<dbReference type="Gene3D" id="1.10.10.10">
    <property type="entry name" value="Winged helix-like DNA-binding domain superfamily/Winged helix DNA-binding domain"/>
    <property type="match status" value="2"/>
</dbReference>
<gene>
    <name evidence="9" type="ORF">HY221_02370</name>
</gene>
<dbReference type="InterPro" id="IPR000943">
    <property type="entry name" value="RNA_pol_sigma70"/>
</dbReference>
<dbReference type="InterPro" id="IPR013324">
    <property type="entry name" value="RNA_pol_sigma_r3/r4-like"/>
</dbReference>
<dbReference type="AlphaFoldDB" id="A0A932R0E0"/>
<dbReference type="InterPro" id="IPR050239">
    <property type="entry name" value="Sigma-70_RNA_pol_init_factors"/>
</dbReference>
<feature type="domain" description="RNA polymerase sigma-70" evidence="8">
    <location>
        <begin position="398"/>
        <end position="424"/>
    </location>
</feature>
<dbReference type="GO" id="GO:0016987">
    <property type="term" value="F:sigma factor activity"/>
    <property type="evidence" value="ECO:0007669"/>
    <property type="project" value="UniProtKB-KW"/>
</dbReference>
<dbReference type="InterPro" id="IPR014284">
    <property type="entry name" value="RNA_pol_sigma-70_dom"/>
</dbReference>
<evidence type="ECO:0000313" key="10">
    <source>
        <dbReference type="Proteomes" id="UP000753196"/>
    </source>
</evidence>
<keyword evidence="3 5" id="KW-0238">DNA-binding</keyword>
<dbReference type="GO" id="GO:0006352">
    <property type="term" value="P:DNA-templated transcription initiation"/>
    <property type="evidence" value="ECO:0007669"/>
    <property type="project" value="InterPro"/>
</dbReference>
<sequence length="461" mass="53615">MKPSVEALELEDQNWQRETPEDEEVLSGADEQTDKLLARYFGEIRRYKLLAREEERGLWRQIANARMREHRTLSGAPMALSVLKELCQKKKELSSANPEVREAAQQLGDILCELEDIAGRLQDARPRPGCAVFETAAGRRMARRAYAELWQQWYKVWAGIVCHTESYDAIRSALAQAYAANPRDRALYASFHSWQNAYNRLSRLKHRMLNANLRLVVHIAIKYQGRGIEFLDLIQEGNLGLIRALEKFEPSREFRFVTYAYWWIRQAITRAINEQRRTVRLPSHIIEQEQKMRKVAARLWHHYGRPTTSEELARELGWKSDKVENFQMAVQPIVFLDEPISDNGLRLADTLEDGAPVTDDLLAEDQLRERLTDCLATLPEREAVIVRLRFGLDGKEHTLQEVGDILKLSRERVRQLEQNALKTLRLPPRTTKLHDFVQSRRLPSYGFPICERAFLCCWATR</sequence>
<dbReference type="SUPFAM" id="SSF88659">
    <property type="entry name" value="Sigma3 and sigma4 domains of RNA polymerase sigma factors"/>
    <property type="match status" value="2"/>
</dbReference>
<proteinExistence type="inferred from homology"/>
<dbReference type="GO" id="GO:0003677">
    <property type="term" value="F:DNA binding"/>
    <property type="evidence" value="ECO:0007669"/>
    <property type="project" value="UniProtKB-KW"/>
</dbReference>
<keyword evidence="4 5" id="KW-0804">Transcription</keyword>
<feature type="region of interest" description="Disordered" evidence="6">
    <location>
        <begin position="1"/>
        <end position="26"/>
    </location>
</feature>
<evidence type="ECO:0000259" key="8">
    <source>
        <dbReference type="PROSITE" id="PS00716"/>
    </source>
</evidence>
<evidence type="ECO:0000259" key="7">
    <source>
        <dbReference type="PROSITE" id="PS00715"/>
    </source>
</evidence>
<dbReference type="PRINTS" id="PR00046">
    <property type="entry name" value="SIGMA70FCT"/>
</dbReference>
<dbReference type="InterPro" id="IPR013325">
    <property type="entry name" value="RNA_pol_sigma_r2"/>
</dbReference>
<dbReference type="InterPro" id="IPR007630">
    <property type="entry name" value="RNA_pol_sigma70_r4"/>
</dbReference>
<name>A0A932R0E0_9BACT</name>
<dbReference type="PROSITE" id="PS00715">
    <property type="entry name" value="SIGMA70_1"/>
    <property type="match status" value="1"/>
</dbReference>
<dbReference type="Gene3D" id="1.20.120.1810">
    <property type="match status" value="1"/>
</dbReference>